<evidence type="ECO:0000313" key="10">
    <source>
        <dbReference type="Proteomes" id="UP001139365"/>
    </source>
</evidence>
<dbReference type="PANTHER" id="PTHR32196">
    <property type="entry name" value="ABC TRANSPORTER PERMEASE PROTEIN YPHD-RELATED-RELATED"/>
    <property type="match status" value="1"/>
</dbReference>
<dbReference type="Proteomes" id="UP001139365">
    <property type="component" value="Unassembled WGS sequence"/>
</dbReference>
<feature type="transmembrane region" description="Helical" evidence="6">
    <location>
        <begin position="211"/>
        <end position="232"/>
    </location>
</feature>
<feature type="transmembrane region" description="Helical" evidence="6">
    <location>
        <begin position="36"/>
        <end position="57"/>
    </location>
</feature>
<dbReference type="GO" id="GO:0022857">
    <property type="term" value="F:transmembrane transporter activity"/>
    <property type="evidence" value="ECO:0007669"/>
    <property type="project" value="InterPro"/>
</dbReference>
<evidence type="ECO:0000256" key="1">
    <source>
        <dbReference type="ARBA" id="ARBA00004651"/>
    </source>
</evidence>
<sequence length="304" mass="31602">MTLANWIGALPGVLAQGMIWGIMAIGVFITFRILDIADLTVDGTICTGAAVCAVLLVSGVNAWAAIAIATLAGVLCGLITGILHTFFGIPAILAGILTQMILWSANLIIMGKANVALTAVSDSKLISNLDTESLVSNLILLGFVVAVAGLLYWFFGTELGVSLRSTGSNPNMSRAQGINTDLAKVLGLMISNGLVALSGALLAQYSNAADINMGKGAIVIGLAAVVVGEAVVSKISGNFIVKLFGVVVGAVIYHMIYQTVILLGMNSDLLKALSAVVVIIFLGIPYVKRKYFSKPHLKGDRKNA</sequence>
<dbReference type="STRING" id="1263015.BN580_01678"/>
<feature type="transmembrane region" description="Helical" evidence="6">
    <location>
        <begin position="239"/>
        <end position="257"/>
    </location>
</feature>
<evidence type="ECO:0000313" key="9">
    <source>
        <dbReference type="Proteomes" id="UP000017938"/>
    </source>
</evidence>
<accession>R6UW51</accession>
<comment type="subcellular location">
    <subcellularLocation>
        <location evidence="1">Cell membrane</location>
        <topology evidence="1">Multi-pass membrane protein</topology>
    </subcellularLocation>
</comment>
<gene>
    <name evidence="7" type="ORF">BN580_01678</name>
    <name evidence="8" type="ORF">MR241_07380</name>
</gene>
<name>R6UW51_9BACT</name>
<keyword evidence="5 6" id="KW-0472">Membrane</keyword>
<feature type="transmembrane region" description="Helical" evidence="6">
    <location>
        <begin position="91"/>
        <end position="113"/>
    </location>
</feature>
<dbReference type="InterPro" id="IPR001851">
    <property type="entry name" value="ABC_transp_permease"/>
</dbReference>
<dbReference type="AlphaFoldDB" id="R6UW51"/>
<dbReference type="EMBL" id="CBFW010000259">
    <property type="protein sequence ID" value="CDC74932.1"/>
    <property type="molecule type" value="Genomic_DNA"/>
</dbReference>
<evidence type="ECO:0000256" key="6">
    <source>
        <dbReference type="SAM" id="Phobius"/>
    </source>
</evidence>
<evidence type="ECO:0000313" key="7">
    <source>
        <dbReference type="EMBL" id="CDC74932.1"/>
    </source>
</evidence>
<keyword evidence="2" id="KW-1003">Cell membrane</keyword>
<proteinExistence type="predicted"/>
<reference evidence="8 10" key="2">
    <citation type="submission" date="2022-03" db="EMBL/GenBank/DDBJ databases">
        <title>Metagenome-assembled genomes from swine fecal metagenomes.</title>
        <authorList>
            <person name="Holman D.B."/>
            <person name="Kommadath A."/>
        </authorList>
    </citation>
    <scope>NUCLEOTIDE SEQUENCE [LARGE SCALE GENOMIC DNA]</scope>
    <source>
        <strain evidence="8">SUG147</strain>
    </source>
</reference>
<evidence type="ECO:0000256" key="2">
    <source>
        <dbReference type="ARBA" id="ARBA00022475"/>
    </source>
</evidence>
<feature type="transmembrane region" description="Helical" evidence="6">
    <location>
        <begin position="63"/>
        <end position="84"/>
    </location>
</feature>
<feature type="transmembrane region" description="Helical" evidence="6">
    <location>
        <begin position="269"/>
        <end position="287"/>
    </location>
</feature>
<organism evidence="7 9">
    <name type="scientific">Candidatus Colimorpha enterica</name>
    <dbReference type="NCBI Taxonomy" id="3083063"/>
    <lineage>
        <taxon>Bacteria</taxon>
        <taxon>Pseudomonadati</taxon>
        <taxon>Bacteroidota</taxon>
        <taxon>Bacteroidia</taxon>
        <taxon>Bacteroidales</taxon>
        <taxon>Candidatus Colimorpha</taxon>
    </lineage>
</organism>
<evidence type="ECO:0000256" key="5">
    <source>
        <dbReference type="ARBA" id="ARBA00023136"/>
    </source>
</evidence>
<keyword evidence="3 6" id="KW-0812">Transmembrane</keyword>
<feature type="transmembrane region" description="Helical" evidence="6">
    <location>
        <begin position="6"/>
        <end position="29"/>
    </location>
</feature>
<feature type="transmembrane region" description="Helical" evidence="6">
    <location>
        <begin position="133"/>
        <end position="155"/>
    </location>
</feature>
<dbReference type="PANTHER" id="PTHR32196:SF69">
    <property type="entry name" value="BRANCHED-CHAIN AMINO ACID TRANSPORT SYSTEM, PERMEASE PROTEIN"/>
    <property type="match status" value="1"/>
</dbReference>
<evidence type="ECO:0000256" key="3">
    <source>
        <dbReference type="ARBA" id="ARBA00022692"/>
    </source>
</evidence>
<reference evidence="7" key="1">
    <citation type="submission" date="2012-11" db="EMBL/GenBank/DDBJ databases">
        <title>Dependencies among metagenomic species, viruses, plasmids and units of genetic variation.</title>
        <authorList>
            <person name="Nielsen H.B."/>
            <person name="Almeida M."/>
            <person name="Juncker A.S."/>
            <person name="Rasmussen S."/>
            <person name="Li J."/>
            <person name="Sunagawa S."/>
            <person name="Plichta D."/>
            <person name="Gautier L."/>
            <person name="Le Chatelier E."/>
            <person name="Peletier E."/>
            <person name="Bonde I."/>
            <person name="Nielsen T."/>
            <person name="Manichanh C."/>
            <person name="Arumugam M."/>
            <person name="Batto J."/>
            <person name="Santos M.B.Q.D."/>
            <person name="Blom N."/>
            <person name="Borruel N."/>
            <person name="Burgdorf K.S."/>
            <person name="Boumezbeur F."/>
            <person name="Casellas F."/>
            <person name="Dore J."/>
            <person name="Guarner F."/>
            <person name="Hansen T."/>
            <person name="Hildebrand F."/>
            <person name="Kaas R.S."/>
            <person name="Kennedy S."/>
            <person name="Kristiansen K."/>
            <person name="Kultima J.R."/>
            <person name="Leonard P."/>
            <person name="Levenez F."/>
            <person name="Lund O."/>
            <person name="Moumen B."/>
            <person name="Le Paslier D."/>
            <person name="Pons N."/>
            <person name="Pedersen O."/>
            <person name="Prifti E."/>
            <person name="Qin J."/>
            <person name="Raes J."/>
            <person name="Tap J."/>
            <person name="Tims S."/>
            <person name="Ussery D.W."/>
            <person name="Yamada T."/>
            <person name="MetaHit consortium"/>
            <person name="Renault P."/>
            <person name="Sicheritz-Ponten T."/>
            <person name="Bork P."/>
            <person name="Wang J."/>
            <person name="Brunak S."/>
            <person name="Ehrlich S.D."/>
        </authorList>
    </citation>
    <scope>NUCLEOTIDE SEQUENCE [LARGE SCALE GENOMIC DNA]</scope>
</reference>
<evidence type="ECO:0000256" key="4">
    <source>
        <dbReference type="ARBA" id="ARBA00022989"/>
    </source>
</evidence>
<dbReference type="Pfam" id="PF02653">
    <property type="entry name" value="BPD_transp_2"/>
    <property type="match status" value="1"/>
</dbReference>
<dbReference type="CDD" id="cd06574">
    <property type="entry name" value="TM_PBP1_branched-chain-AA_like"/>
    <property type="match status" value="1"/>
</dbReference>
<keyword evidence="4 6" id="KW-1133">Transmembrane helix</keyword>
<comment type="caution">
    <text evidence="7">The sequence shown here is derived from an EMBL/GenBank/DDBJ whole genome shotgun (WGS) entry which is preliminary data.</text>
</comment>
<evidence type="ECO:0000313" key="8">
    <source>
        <dbReference type="EMBL" id="MCI5756099.1"/>
    </source>
</evidence>
<dbReference type="GO" id="GO:0005886">
    <property type="term" value="C:plasma membrane"/>
    <property type="evidence" value="ECO:0007669"/>
    <property type="project" value="UniProtKB-SubCell"/>
</dbReference>
<dbReference type="Proteomes" id="UP000017938">
    <property type="component" value="Unassembled WGS sequence"/>
</dbReference>
<dbReference type="EMBL" id="JALEMU010000120">
    <property type="protein sequence ID" value="MCI5756099.1"/>
    <property type="molecule type" value="Genomic_DNA"/>
</dbReference>
<protein>
    <submittedName>
        <fullName evidence="8">ABC transporter permease</fullName>
    </submittedName>
    <submittedName>
        <fullName evidence="7">ABC-type uncharacterized transport system permease component</fullName>
    </submittedName>
</protein>